<gene>
    <name evidence="1" type="ORF">H6A13_12430</name>
</gene>
<accession>A0A938X596</accession>
<comment type="caution">
    <text evidence="1">The sequence shown here is derived from an EMBL/GenBank/DDBJ whole genome shotgun (WGS) entry which is preliminary data.</text>
</comment>
<name>A0A938X596_9CLOT</name>
<organism evidence="1 2">
    <name type="scientific">Mordavella massiliensis</name>
    <dbReference type="NCBI Taxonomy" id="1871024"/>
    <lineage>
        <taxon>Bacteria</taxon>
        <taxon>Bacillati</taxon>
        <taxon>Bacillota</taxon>
        <taxon>Clostridia</taxon>
        <taxon>Eubacteriales</taxon>
        <taxon>Clostridiaceae</taxon>
        <taxon>Mordavella</taxon>
    </lineage>
</organism>
<evidence type="ECO:0000313" key="2">
    <source>
        <dbReference type="Proteomes" id="UP000713880"/>
    </source>
</evidence>
<dbReference type="Proteomes" id="UP000713880">
    <property type="component" value="Unassembled WGS sequence"/>
</dbReference>
<reference evidence="1" key="1">
    <citation type="submission" date="2020-08" db="EMBL/GenBank/DDBJ databases">
        <authorList>
            <person name="Cejkova D."/>
            <person name="Kubasova T."/>
            <person name="Jahodarova E."/>
            <person name="Rychlik I."/>
        </authorList>
    </citation>
    <scope>NUCLEOTIDE SEQUENCE</scope>
    <source>
        <strain evidence="1">An420c</strain>
    </source>
</reference>
<keyword evidence="2" id="KW-1185">Reference proteome</keyword>
<proteinExistence type="predicted"/>
<dbReference type="AlphaFoldDB" id="A0A938X596"/>
<evidence type="ECO:0000313" key="1">
    <source>
        <dbReference type="EMBL" id="MBM6827885.1"/>
    </source>
</evidence>
<dbReference type="EMBL" id="JACJLV010000074">
    <property type="protein sequence ID" value="MBM6827885.1"/>
    <property type="molecule type" value="Genomic_DNA"/>
</dbReference>
<reference evidence="1" key="2">
    <citation type="journal article" date="2021" name="Sci. Rep.">
        <title>The distribution of antibiotic resistance genes in chicken gut microbiota commensals.</title>
        <authorList>
            <person name="Juricova H."/>
            <person name="Matiasovicova J."/>
            <person name="Kubasova T."/>
            <person name="Cejkova D."/>
            <person name="Rychlik I."/>
        </authorList>
    </citation>
    <scope>NUCLEOTIDE SEQUENCE</scope>
    <source>
        <strain evidence="1">An420c</strain>
    </source>
</reference>
<protein>
    <submittedName>
        <fullName evidence="1">Uncharacterized protein</fullName>
    </submittedName>
</protein>
<sequence length="125" mass="13623">MKRMTVLLLSVVLTITIFLNTGLLKVEAAPESGEGVFEFGENGIYVLKENALIPKGTYEVVFAGGLEDYDATGQAIELGEGPVVYNFEYFTVSISADDHGTSWIGEKGTEQKKVWLGTQVSIELE</sequence>